<keyword evidence="7" id="KW-0472">Membrane</keyword>
<evidence type="ECO:0000313" key="9">
    <source>
        <dbReference type="EMBL" id="JAG89815.1"/>
    </source>
</evidence>
<evidence type="ECO:0000256" key="7">
    <source>
        <dbReference type="ARBA" id="ARBA00023136"/>
    </source>
</evidence>
<feature type="domain" description="LITAF" evidence="8">
    <location>
        <begin position="21"/>
        <end position="59"/>
    </location>
</feature>
<dbReference type="GO" id="GO:0098574">
    <property type="term" value="C:cytoplasmic side of lysosomal membrane"/>
    <property type="evidence" value="ECO:0007669"/>
    <property type="project" value="TreeGrafter"/>
</dbReference>
<keyword evidence="5" id="KW-0479">Metal-binding</keyword>
<keyword evidence="6" id="KW-0862">Zinc</keyword>
<dbReference type="AlphaFoldDB" id="A0A0C9QYH0"/>
<proteinExistence type="evidence at transcript level"/>
<reference evidence="9" key="1">
    <citation type="journal article" date="2015" name="PLoS ONE">
        <title>An Insight into the Sialome of the Lone Star Tick, Amblyomma americanum, with a Glimpse on Its Time Dependent Gene Expression.</title>
        <authorList>
            <person name="Karim S."/>
            <person name="Ribeiro J.M."/>
        </authorList>
    </citation>
    <scope>NUCLEOTIDE SEQUENCE</scope>
    <source>
        <tissue evidence="9">Salivary gland</tissue>
    </source>
</reference>
<dbReference type="GO" id="GO:0098560">
    <property type="term" value="C:cytoplasmic side of late endosome membrane"/>
    <property type="evidence" value="ECO:0007669"/>
    <property type="project" value="TreeGrafter"/>
</dbReference>
<dbReference type="GO" id="GO:0005634">
    <property type="term" value="C:nucleus"/>
    <property type="evidence" value="ECO:0007669"/>
    <property type="project" value="TreeGrafter"/>
</dbReference>
<dbReference type="GO" id="GO:0008270">
    <property type="term" value="F:zinc ion binding"/>
    <property type="evidence" value="ECO:0007669"/>
    <property type="project" value="TreeGrafter"/>
</dbReference>
<comment type="subcellular location">
    <subcellularLocation>
        <location evidence="2">Endosome membrane</location>
        <topology evidence="2">Peripheral membrane protein</topology>
    </subcellularLocation>
    <subcellularLocation>
        <location evidence="1">Late endosome membrane</location>
    </subcellularLocation>
    <subcellularLocation>
        <location evidence="3">Lysosome membrane</location>
        <topology evidence="3">Peripheral membrane protein</topology>
        <orientation evidence="3">Cytoplasmic side</orientation>
    </subcellularLocation>
</comment>
<dbReference type="Pfam" id="PF10601">
    <property type="entry name" value="zf-LITAF-like"/>
    <property type="match status" value="1"/>
</dbReference>
<dbReference type="EMBL" id="GBZX01002925">
    <property type="protein sequence ID" value="JAG89815.1"/>
    <property type="molecule type" value="mRNA"/>
</dbReference>
<organism evidence="9">
    <name type="scientific">Amblyomma americanum</name>
    <name type="common">Lone star tick</name>
    <dbReference type="NCBI Taxonomy" id="6943"/>
    <lineage>
        <taxon>Eukaryota</taxon>
        <taxon>Metazoa</taxon>
        <taxon>Ecdysozoa</taxon>
        <taxon>Arthropoda</taxon>
        <taxon>Chelicerata</taxon>
        <taxon>Arachnida</taxon>
        <taxon>Acari</taxon>
        <taxon>Parasitiformes</taxon>
        <taxon>Ixodida</taxon>
        <taxon>Ixodoidea</taxon>
        <taxon>Ixodidae</taxon>
        <taxon>Amblyomminae</taxon>
        <taxon>Amblyomma</taxon>
    </lineage>
</organism>
<name>A0A0C9QYH0_AMBAM</name>
<dbReference type="PANTHER" id="PTHR23292:SF6">
    <property type="entry name" value="FI16602P1-RELATED"/>
    <property type="match status" value="1"/>
</dbReference>
<evidence type="ECO:0000256" key="2">
    <source>
        <dbReference type="ARBA" id="ARBA00004481"/>
    </source>
</evidence>
<evidence type="ECO:0000256" key="5">
    <source>
        <dbReference type="ARBA" id="ARBA00022723"/>
    </source>
</evidence>
<comment type="similarity">
    <text evidence="4">Belongs to the CDIP1/LITAF family.</text>
</comment>
<evidence type="ECO:0000256" key="1">
    <source>
        <dbReference type="ARBA" id="ARBA00004414"/>
    </source>
</evidence>
<dbReference type="InterPro" id="IPR037519">
    <property type="entry name" value="LITAF_fam"/>
</dbReference>
<sequence length="83" mass="8940">MAYSPAPTPTVVVVPQQTLAPTPMRMRCPHCGADIMTHTQKQIGLCTYVMVGVCCFSSVYPASGFPSWWTRGRTPPTPAPTAT</sequence>
<evidence type="ECO:0000256" key="6">
    <source>
        <dbReference type="ARBA" id="ARBA00022833"/>
    </source>
</evidence>
<evidence type="ECO:0000259" key="8">
    <source>
        <dbReference type="Pfam" id="PF10601"/>
    </source>
</evidence>
<evidence type="ECO:0000256" key="4">
    <source>
        <dbReference type="ARBA" id="ARBA00005975"/>
    </source>
</evidence>
<dbReference type="PANTHER" id="PTHR23292">
    <property type="entry name" value="LIPOPOLYSACCHARIDE-INDUCED TUMOR NECROSIS FACTOR-ALPHA FACTOR"/>
    <property type="match status" value="1"/>
</dbReference>
<protein>
    <recommendedName>
        <fullName evidence="8">LITAF domain-containing protein</fullName>
    </recommendedName>
</protein>
<dbReference type="InterPro" id="IPR006629">
    <property type="entry name" value="LITAF"/>
</dbReference>
<evidence type="ECO:0000256" key="3">
    <source>
        <dbReference type="ARBA" id="ARBA00004630"/>
    </source>
</evidence>
<accession>A0A0C9QYH0</accession>